<evidence type="ECO:0008006" key="5">
    <source>
        <dbReference type="Google" id="ProtNLM"/>
    </source>
</evidence>
<dbReference type="OrthoDB" id="7061788at2"/>
<accession>A0A2K8UFK4</accession>
<keyword evidence="1" id="KW-0812">Transmembrane</keyword>
<proteinExistence type="predicted"/>
<organism evidence="3 4">
    <name type="scientific">Candidatus Thiodictyon syntrophicum</name>
    <dbReference type="NCBI Taxonomy" id="1166950"/>
    <lineage>
        <taxon>Bacteria</taxon>
        <taxon>Pseudomonadati</taxon>
        <taxon>Pseudomonadota</taxon>
        <taxon>Gammaproteobacteria</taxon>
        <taxon>Chromatiales</taxon>
        <taxon>Chromatiaceae</taxon>
        <taxon>Thiodictyon</taxon>
    </lineage>
</organism>
<dbReference type="GO" id="GO:0030246">
    <property type="term" value="F:carbohydrate binding"/>
    <property type="evidence" value="ECO:0007669"/>
    <property type="project" value="InterPro"/>
</dbReference>
<evidence type="ECO:0000256" key="2">
    <source>
        <dbReference type="SAM" id="SignalP"/>
    </source>
</evidence>
<feature type="signal peptide" evidence="2">
    <location>
        <begin position="1"/>
        <end position="23"/>
    </location>
</feature>
<dbReference type="RefSeq" id="WP_100921992.1">
    <property type="nucleotide sequence ID" value="NZ_CP020370.1"/>
</dbReference>
<protein>
    <recommendedName>
        <fullName evidence="5">Cohesin domain-containing protein</fullName>
    </recommendedName>
</protein>
<feature type="transmembrane region" description="Helical" evidence="1">
    <location>
        <begin position="139"/>
        <end position="161"/>
    </location>
</feature>
<dbReference type="EMBL" id="CP020370">
    <property type="protein sequence ID" value="AUB84336.1"/>
    <property type="molecule type" value="Genomic_DNA"/>
</dbReference>
<dbReference type="AlphaFoldDB" id="A0A2K8UFK4"/>
<name>A0A2K8UFK4_9GAMM</name>
<dbReference type="CDD" id="cd08547">
    <property type="entry name" value="Type_II_cohesin"/>
    <property type="match status" value="1"/>
</dbReference>
<dbReference type="Gene3D" id="2.60.40.680">
    <property type="match status" value="1"/>
</dbReference>
<keyword evidence="1" id="KW-1133">Transmembrane helix</keyword>
<evidence type="ECO:0000256" key="1">
    <source>
        <dbReference type="SAM" id="Phobius"/>
    </source>
</evidence>
<sequence length="221" mass="22442">MKIRHYPLLLGAVLLAFGSGAQALQISISPSSPLVNQGGNLSVAIVIAGLAPGGAPSLGSFDLNLSFDPAILGLDPADGNGDGVIDSVLLDPDGQLDTFAAGLNLVAAGITAIGTVNLFELSFDLPMVLNANQASSFTLATISFLAVAPGTSALGLGVLALSDELGRTLTATLSNASVSVSDTQVPIPSPLLLLLAGVGWPVARAFRECRARRWSNSRPDV</sequence>
<keyword evidence="4" id="KW-1185">Reference proteome</keyword>
<dbReference type="Proteomes" id="UP000232638">
    <property type="component" value="Chromosome"/>
</dbReference>
<feature type="transmembrane region" description="Helical" evidence="1">
    <location>
        <begin position="187"/>
        <end position="206"/>
    </location>
</feature>
<reference evidence="3 4" key="1">
    <citation type="submission" date="2017-03" db="EMBL/GenBank/DDBJ databases">
        <title>Complete genome sequence of Candidatus 'Thiodictyon syntrophicum' sp. nov. strain Cad16T, a photolithoautotroph purple sulfur bacterium isolated from an alpine meromictic lake.</title>
        <authorList>
            <person name="Luedin S.M."/>
            <person name="Pothier J.F."/>
            <person name="Danza F."/>
            <person name="Storelli N."/>
            <person name="Wittwer M."/>
            <person name="Tonolla M."/>
        </authorList>
    </citation>
    <scope>NUCLEOTIDE SEQUENCE [LARGE SCALE GENOMIC DNA]</scope>
    <source>
        <strain evidence="3 4">Cad16T</strain>
    </source>
</reference>
<dbReference type="SUPFAM" id="SSF49384">
    <property type="entry name" value="Carbohydrate-binding domain"/>
    <property type="match status" value="1"/>
</dbReference>
<keyword evidence="2" id="KW-0732">Signal</keyword>
<gene>
    <name evidence="3" type="ORF">THSYN_27635</name>
</gene>
<dbReference type="InterPro" id="IPR008965">
    <property type="entry name" value="CBM2/CBM3_carb-bd_dom_sf"/>
</dbReference>
<feature type="transmembrane region" description="Helical" evidence="1">
    <location>
        <begin position="99"/>
        <end position="119"/>
    </location>
</feature>
<keyword evidence="1" id="KW-0472">Membrane</keyword>
<evidence type="ECO:0000313" key="3">
    <source>
        <dbReference type="EMBL" id="AUB84336.1"/>
    </source>
</evidence>
<evidence type="ECO:0000313" key="4">
    <source>
        <dbReference type="Proteomes" id="UP000232638"/>
    </source>
</evidence>
<dbReference type="KEGG" id="tsy:THSYN_27635"/>
<feature type="chain" id="PRO_5014784834" description="Cohesin domain-containing protein" evidence="2">
    <location>
        <begin position="24"/>
        <end position="221"/>
    </location>
</feature>